<evidence type="ECO:0000313" key="1">
    <source>
        <dbReference type="EMBL" id="KAJ7651881.1"/>
    </source>
</evidence>
<dbReference type="EMBL" id="JARKIE010000355">
    <property type="protein sequence ID" value="KAJ7651881.1"/>
    <property type="molecule type" value="Genomic_DNA"/>
</dbReference>
<protein>
    <submittedName>
        <fullName evidence="1">Uncharacterized protein</fullName>
    </submittedName>
</protein>
<organism evidence="1 2">
    <name type="scientific">Mycena rosella</name>
    <name type="common">Pink bonnet</name>
    <name type="synonym">Agaricus rosellus</name>
    <dbReference type="NCBI Taxonomy" id="1033263"/>
    <lineage>
        <taxon>Eukaryota</taxon>
        <taxon>Fungi</taxon>
        <taxon>Dikarya</taxon>
        <taxon>Basidiomycota</taxon>
        <taxon>Agaricomycotina</taxon>
        <taxon>Agaricomycetes</taxon>
        <taxon>Agaricomycetidae</taxon>
        <taxon>Agaricales</taxon>
        <taxon>Marasmiineae</taxon>
        <taxon>Mycenaceae</taxon>
        <taxon>Mycena</taxon>
    </lineage>
</organism>
<name>A0AAD7G3N6_MYCRO</name>
<sequence length="331" mass="37079">MSTAQKPCLFYMYLLQHSLWNPAYIKTTQGNGPLLSPKVQHTRIRGEKMVSCFDEDPNQRIHWCESEHEAKYDGFCSAFAEVKTRTNRNADSGGADGERWPCPKGRGPSLKYGRVGLCSSVVRAAVPGPGVAGCIWGCLSECGFLVRPDSEGRVIRAYGCRYSMGETRGHTQSVYSPHNASFILLNIDHPWLITPIKGPIEFEGYPQISPIDTIASCRFLVSNVVWPADKFFILHGRLFRFFHDNLCFKVFLVLSALFTDVYDIVRHMFFTAQIHQNKFCVAYCLILLPPQAAWTFRVILAMLCIIGFEGDGEVVVAGWHPFAFASHAPSG</sequence>
<comment type="caution">
    <text evidence="1">The sequence shown here is derived from an EMBL/GenBank/DDBJ whole genome shotgun (WGS) entry which is preliminary data.</text>
</comment>
<reference evidence="1" key="1">
    <citation type="submission" date="2023-03" db="EMBL/GenBank/DDBJ databases">
        <title>Massive genome expansion in bonnet fungi (Mycena s.s.) driven by repeated elements and novel gene families across ecological guilds.</title>
        <authorList>
            <consortium name="Lawrence Berkeley National Laboratory"/>
            <person name="Harder C.B."/>
            <person name="Miyauchi S."/>
            <person name="Viragh M."/>
            <person name="Kuo A."/>
            <person name="Thoen E."/>
            <person name="Andreopoulos B."/>
            <person name="Lu D."/>
            <person name="Skrede I."/>
            <person name="Drula E."/>
            <person name="Henrissat B."/>
            <person name="Morin E."/>
            <person name="Kohler A."/>
            <person name="Barry K."/>
            <person name="LaButti K."/>
            <person name="Morin E."/>
            <person name="Salamov A."/>
            <person name="Lipzen A."/>
            <person name="Mereny Z."/>
            <person name="Hegedus B."/>
            <person name="Baldrian P."/>
            <person name="Stursova M."/>
            <person name="Weitz H."/>
            <person name="Taylor A."/>
            <person name="Grigoriev I.V."/>
            <person name="Nagy L.G."/>
            <person name="Martin F."/>
            <person name="Kauserud H."/>
        </authorList>
    </citation>
    <scope>NUCLEOTIDE SEQUENCE</scope>
    <source>
        <strain evidence="1">CBHHK067</strain>
    </source>
</reference>
<dbReference type="AlphaFoldDB" id="A0AAD7G3N6"/>
<dbReference type="Proteomes" id="UP001221757">
    <property type="component" value="Unassembled WGS sequence"/>
</dbReference>
<proteinExistence type="predicted"/>
<evidence type="ECO:0000313" key="2">
    <source>
        <dbReference type="Proteomes" id="UP001221757"/>
    </source>
</evidence>
<gene>
    <name evidence="1" type="ORF">B0H17DRAFT_1147554</name>
</gene>
<accession>A0AAD7G3N6</accession>
<keyword evidence="2" id="KW-1185">Reference proteome</keyword>